<accession>A0AAD5RVB2</accession>
<dbReference type="AlphaFoldDB" id="A0AAD5RVB2"/>
<feature type="compositionally biased region" description="Basic residues" evidence="1">
    <location>
        <begin position="107"/>
        <end position="117"/>
    </location>
</feature>
<reference evidence="2" key="1">
    <citation type="submission" date="2022-07" db="EMBL/GenBank/DDBJ databases">
        <title>Draft genome sequence of Zalerion maritima ATCC 34329, a (micro)plastics degrading marine fungus.</title>
        <authorList>
            <person name="Paco A."/>
            <person name="Goncalves M.F.M."/>
            <person name="Rocha-Santos T.A.P."/>
            <person name="Alves A."/>
        </authorList>
    </citation>
    <scope>NUCLEOTIDE SEQUENCE</scope>
    <source>
        <strain evidence="2">ATCC 34329</strain>
    </source>
</reference>
<dbReference type="Proteomes" id="UP001201980">
    <property type="component" value="Unassembled WGS sequence"/>
</dbReference>
<evidence type="ECO:0000313" key="2">
    <source>
        <dbReference type="EMBL" id="KAJ2904993.1"/>
    </source>
</evidence>
<evidence type="ECO:0000313" key="3">
    <source>
        <dbReference type="Proteomes" id="UP001201980"/>
    </source>
</evidence>
<feature type="compositionally biased region" description="Basic residues" evidence="1">
    <location>
        <begin position="224"/>
        <end position="234"/>
    </location>
</feature>
<dbReference type="EMBL" id="JAKWBI020000040">
    <property type="protein sequence ID" value="KAJ2904993.1"/>
    <property type="molecule type" value="Genomic_DNA"/>
</dbReference>
<organism evidence="2 3">
    <name type="scientific">Zalerion maritima</name>
    <dbReference type="NCBI Taxonomy" id="339359"/>
    <lineage>
        <taxon>Eukaryota</taxon>
        <taxon>Fungi</taxon>
        <taxon>Dikarya</taxon>
        <taxon>Ascomycota</taxon>
        <taxon>Pezizomycotina</taxon>
        <taxon>Sordariomycetes</taxon>
        <taxon>Lulworthiomycetidae</taxon>
        <taxon>Lulworthiales</taxon>
        <taxon>Lulworthiaceae</taxon>
        <taxon>Zalerion</taxon>
    </lineage>
</organism>
<name>A0AAD5RVB2_9PEZI</name>
<feature type="compositionally biased region" description="Basic and acidic residues" evidence="1">
    <location>
        <begin position="89"/>
        <end position="106"/>
    </location>
</feature>
<comment type="caution">
    <text evidence="2">The sequence shown here is derived from an EMBL/GenBank/DDBJ whole genome shotgun (WGS) entry which is preliminary data.</text>
</comment>
<sequence>MKIDHDYYDSYRPSYNSNRYIFKAPDEPRGSPSPKLPEYDAHIPSDSRQGANNNERKRFRSLSPEWPKPPRSSRVEAYRLFKSTFDANARSDCKDNGNNDDTERTRTNPRKRDKRTHCNGYAVGEKESPPGGPDHSINLASARQSYVVSEHQAAAEAAAEAQSMARFMVMDIDDVPPSPAARAAPLGPSRRNPSQHQRQTKPKPASPPERPSPWPGLPRLAFSHSRRGGRRELQ</sequence>
<feature type="region of interest" description="Disordered" evidence="1">
    <location>
        <begin position="1"/>
        <end position="139"/>
    </location>
</feature>
<keyword evidence="3" id="KW-1185">Reference proteome</keyword>
<proteinExistence type="predicted"/>
<feature type="compositionally biased region" description="Pro residues" evidence="1">
    <location>
        <begin position="204"/>
        <end position="216"/>
    </location>
</feature>
<feature type="region of interest" description="Disordered" evidence="1">
    <location>
        <begin position="174"/>
        <end position="234"/>
    </location>
</feature>
<protein>
    <submittedName>
        <fullName evidence="2">Uncharacterized protein</fullName>
    </submittedName>
</protein>
<gene>
    <name evidence="2" type="ORF">MKZ38_006649</name>
</gene>
<evidence type="ECO:0000256" key="1">
    <source>
        <dbReference type="SAM" id="MobiDB-lite"/>
    </source>
</evidence>